<dbReference type="AlphaFoldDB" id="A0A2S1PMM9"/>
<dbReference type="PANTHER" id="PTHR30251">
    <property type="entry name" value="PILUS ASSEMBLY CHAPERONE"/>
    <property type="match status" value="1"/>
</dbReference>
<dbReference type="InterPro" id="IPR016147">
    <property type="entry name" value="Pili_assmbl_chaperone_N"/>
</dbReference>
<dbReference type="PANTHER" id="PTHR30251:SF3">
    <property type="entry name" value="FIMBRIAL CHAPARONE PROTEIN"/>
    <property type="match status" value="1"/>
</dbReference>
<keyword evidence="3" id="KW-0282">Flagellum</keyword>
<keyword evidence="1" id="KW-0732">Signal</keyword>
<accession>A0A2S1PMM9</accession>
<name>A0A2S1PMM9_EDWTA</name>
<proteinExistence type="predicted"/>
<dbReference type="SUPFAM" id="SSF49354">
    <property type="entry name" value="PapD-like"/>
    <property type="match status" value="1"/>
</dbReference>
<keyword evidence="3" id="KW-0966">Cell projection</keyword>
<evidence type="ECO:0000256" key="1">
    <source>
        <dbReference type="SAM" id="SignalP"/>
    </source>
</evidence>
<dbReference type="GO" id="GO:0030288">
    <property type="term" value="C:outer membrane-bounded periplasmic space"/>
    <property type="evidence" value="ECO:0007669"/>
    <property type="project" value="InterPro"/>
</dbReference>
<evidence type="ECO:0000313" key="3">
    <source>
        <dbReference type="EMBL" id="AWH59698.1"/>
    </source>
</evidence>
<keyword evidence="3" id="KW-0969">Cilium</keyword>
<sequence>MKTNKYLIALLMIAGNTHATFSLSQSGVVVDAKKGETSVVVKNIGTQPILLFSSEVESETKAISGRSLFMLSPPVAKLNPNESQVIRIFLKDKTIDKEMMARIRFQELTDEGNNSTKTIINAAYNIAAIARPATLTENTKPWELLKLNNKNGHLEILNDSLYVVRMAKTIKINNGGKEYKLDINNGYILPGKSLELKNFNYTTTNAVEINPASTTGSILSTYMIKK</sequence>
<organism evidence="3">
    <name type="scientific">Edwardsiella tarda</name>
    <dbReference type="NCBI Taxonomy" id="636"/>
    <lineage>
        <taxon>Bacteria</taxon>
        <taxon>Pseudomonadati</taxon>
        <taxon>Pseudomonadota</taxon>
        <taxon>Gammaproteobacteria</taxon>
        <taxon>Enterobacterales</taxon>
        <taxon>Hafniaceae</taxon>
        <taxon>Edwardsiella</taxon>
    </lineage>
</organism>
<dbReference type="EMBL" id="MG228260">
    <property type="protein sequence ID" value="AWH59698.1"/>
    <property type="molecule type" value="Genomic_DNA"/>
</dbReference>
<dbReference type="InterPro" id="IPR013783">
    <property type="entry name" value="Ig-like_fold"/>
</dbReference>
<evidence type="ECO:0000259" key="2">
    <source>
        <dbReference type="Pfam" id="PF00345"/>
    </source>
</evidence>
<dbReference type="InterPro" id="IPR008962">
    <property type="entry name" value="PapD-like_sf"/>
</dbReference>
<dbReference type="Pfam" id="PF00345">
    <property type="entry name" value="PapD_N"/>
    <property type="match status" value="1"/>
</dbReference>
<geneLocation type="plasmid" evidence="3">
    <name>p9.4_2</name>
</geneLocation>
<dbReference type="GO" id="GO:0071555">
    <property type="term" value="P:cell wall organization"/>
    <property type="evidence" value="ECO:0007669"/>
    <property type="project" value="InterPro"/>
</dbReference>
<reference evidence="3" key="1">
    <citation type="journal article" date="2017" name="J. Clin. Microbiol.">
        <title>Comparative phenotypic and genotypic analysis of Edwardsiella spp. isolates from different hosts and geographic origins, with an emphasis on isolates formerly classified as E. tarda and an evaluation of diagnostic methods.</title>
        <authorList>
            <person name="Reichley S.R."/>
            <person name="Ware C."/>
            <person name="Steadman J."/>
            <person name="Gaunt P.S."/>
            <person name="Garcia J.C."/>
            <person name="LaFrentz B.R."/>
            <person name="Thachil A."/>
            <person name="Waldbieser G.C."/>
            <person name="Stine C.B."/>
            <person name="Bujan N."/>
            <person name="Arias C.R."/>
            <person name="Loch T."/>
            <person name="Welch T.J."/>
            <person name="Cipriano R.C."/>
            <person name="Greenway T.E."/>
            <person name="Khoo L.H."/>
            <person name="Wise D.J."/>
            <person name="Lawrence M.L."/>
            <person name="Griffin M.J."/>
        </authorList>
    </citation>
    <scope>NUCLEOTIDE SEQUENCE</scope>
    <source>
        <strain evidence="3">9.4</strain>
        <plasmid evidence="3">p9.4_2</plasmid>
    </source>
</reference>
<feature type="domain" description="Pili assembly chaperone N-terminal" evidence="2">
    <location>
        <begin position="22"/>
        <end position="135"/>
    </location>
</feature>
<keyword evidence="3" id="KW-0614">Plasmid</keyword>
<protein>
    <submittedName>
        <fullName evidence="3">Flagellar-assembly chaperone protein</fullName>
    </submittedName>
</protein>
<dbReference type="InterPro" id="IPR050643">
    <property type="entry name" value="Periplasmic_pilus_chap"/>
</dbReference>
<feature type="chain" id="PRO_5015721290" evidence="1">
    <location>
        <begin position="20"/>
        <end position="226"/>
    </location>
</feature>
<feature type="signal peptide" evidence="1">
    <location>
        <begin position="1"/>
        <end position="19"/>
    </location>
</feature>
<dbReference type="Gene3D" id="2.60.40.10">
    <property type="entry name" value="Immunoglobulins"/>
    <property type="match status" value="1"/>
</dbReference>